<dbReference type="Proteomes" id="UP000050280">
    <property type="component" value="Unassembled WGS sequence"/>
</dbReference>
<evidence type="ECO:0000313" key="2">
    <source>
        <dbReference type="EMBL" id="KPM32850.1"/>
    </source>
</evidence>
<feature type="transmembrane region" description="Helical" evidence="1">
    <location>
        <begin position="6"/>
        <end position="27"/>
    </location>
</feature>
<keyword evidence="1" id="KW-0812">Transmembrane</keyword>
<keyword evidence="3" id="KW-1185">Reference proteome</keyword>
<sequence length="37" mass="4197">MLSNIMWAMVLIAILSFGYAISVITLYKVGKLKQSHR</sequence>
<evidence type="ECO:0000313" key="3">
    <source>
        <dbReference type="Proteomes" id="UP000050280"/>
    </source>
</evidence>
<dbReference type="STRING" id="1300341.I595_1277"/>
<dbReference type="AlphaFoldDB" id="A0A0P7A7Q7"/>
<comment type="caution">
    <text evidence="2">The sequence shown here is derived from an EMBL/GenBank/DDBJ whole genome shotgun (WGS) entry which is preliminary data.</text>
</comment>
<name>A0A0P7A7Q7_9FLAO</name>
<reference evidence="2 3" key="1">
    <citation type="submission" date="2015-09" db="EMBL/GenBank/DDBJ databases">
        <title>Genome sequence of the marine flavobacterium Croceitalea dokdonensis DOKDO 023 that contains proton- and sodium-pumping rhodopsins.</title>
        <authorList>
            <person name="Kwon S.-K."/>
            <person name="Lee H.K."/>
            <person name="Kwak M.-J."/>
            <person name="Kim J.F."/>
        </authorList>
    </citation>
    <scope>NUCLEOTIDE SEQUENCE [LARGE SCALE GENOMIC DNA]</scope>
    <source>
        <strain evidence="2 3">DOKDO 023</strain>
    </source>
</reference>
<evidence type="ECO:0000256" key="1">
    <source>
        <dbReference type="SAM" id="Phobius"/>
    </source>
</evidence>
<keyword evidence="1" id="KW-1133">Transmembrane helix</keyword>
<accession>A0A0P7A7Q7</accession>
<organism evidence="2 3">
    <name type="scientific">Croceitalea dokdonensis DOKDO 023</name>
    <dbReference type="NCBI Taxonomy" id="1300341"/>
    <lineage>
        <taxon>Bacteria</taxon>
        <taxon>Pseudomonadati</taxon>
        <taxon>Bacteroidota</taxon>
        <taxon>Flavobacteriia</taxon>
        <taxon>Flavobacteriales</taxon>
        <taxon>Flavobacteriaceae</taxon>
        <taxon>Croceitalea</taxon>
    </lineage>
</organism>
<gene>
    <name evidence="2" type="ORF">I595_1277</name>
</gene>
<keyword evidence="1" id="KW-0472">Membrane</keyword>
<protein>
    <submittedName>
        <fullName evidence="2">Uncharacterized protein</fullName>
    </submittedName>
</protein>
<dbReference type="EMBL" id="LDJX01000002">
    <property type="protein sequence ID" value="KPM32850.1"/>
    <property type="molecule type" value="Genomic_DNA"/>
</dbReference>
<proteinExistence type="predicted"/>